<protein>
    <submittedName>
        <fullName evidence="3">Cft1p</fullName>
    </submittedName>
</protein>
<dbReference type="InterPro" id="IPR058543">
    <property type="entry name" value="Beta-prop_RSE1/DDB1/CPSF1_2nd"/>
</dbReference>
<dbReference type="Gene3D" id="2.130.10.10">
    <property type="entry name" value="YVTN repeat-like/Quinoprotein amine dehydrogenase"/>
    <property type="match status" value="3"/>
</dbReference>
<feature type="region of interest" description="Disordered" evidence="1">
    <location>
        <begin position="188"/>
        <end position="215"/>
    </location>
</feature>
<feature type="region of interest" description="Disordered" evidence="1">
    <location>
        <begin position="67"/>
        <end position="90"/>
    </location>
</feature>
<proteinExistence type="predicted"/>
<dbReference type="AlphaFoldDB" id="A0A161HKI5"/>
<dbReference type="OrthoDB" id="6109at2759"/>
<dbReference type="Pfam" id="PF23726">
    <property type="entry name" value="Beta-prop_RSE1_2nd"/>
    <property type="match status" value="1"/>
</dbReference>
<dbReference type="KEGG" id="slb:AWJ20_477"/>
<evidence type="ECO:0000313" key="4">
    <source>
        <dbReference type="Proteomes" id="UP000189580"/>
    </source>
</evidence>
<feature type="region of interest" description="Disordered" evidence="1">
    <location>
        <begin position="925"/>
        <end position="951"/>
    </location>
</feature>
<dbReference type="InterPro" id="IPR050358">
    <property type="entry name" value="RSE1/DDB1/CFT1"/>
</dbReference>
<evidence type="ECO:0000259" key="2">
    <source>
        <dbReference type="Pfam" id="PF23726"/>
    </source>
</evidence>
<dbReference type="RefSeq" id="XP_018734705.1">
    <property type="nucleotide sequence ID" value="XM_018881863.1"/>
</dbReference>
<accession>A0A161HKI5</accession>
<feature type="compositionally biased region" description="Acidic residues" evidence="1">
    <location>
        <begin position="603"/>
        <end position="626"/>
    </location>
</feature>
<dbReference type="InterPro" id="IPR015943">
    <property type="entry name" value="WD40/YVTN_repeat-like_dom_sf"/>
</dbReference>
<name>A0A161HKI5_9ASCO</name>
<evidence type="ECO:0000313" key="3">
    <source>
        <dbReference type="EMBL" id="ANB12228.1"/>
    </source>
</evidence>
<dbReference type="PANTHER" id="PTHR10644">
    <property type="entry name" value="DNA REPAIR/RNA PROCESSING CPSF FAMILY"/>
    <property type="match status" value="1"/>
</dbReference>
<dbReference type="GeneID" id="30036937"/>
<feature type="region of interest" description="Disordered" evidence="1">
    <location>
        <begin position="572"/>
        <end position="650"/>
    </location>
</feature>
<feature type="compositionally biased region" description="Polar residues" evidence="1">
    <location>
        <begin position="942"/>
        <end position="951"/>
    </location>
</feature>
<organism evidence="3 4">
    <name type="scientific">Sugiyamaella lignohabitans</name>
    <dbReference type="NCBI Taxonomy" id="796027"/>
    <lineage>
        <taxon>Eukaryota</taxon>
        <taxon>Fungi</taxon>
        <taxon>Dikarya</taxon>
        <taxon>Ascomycota</taxon>
        <taxon>Saccharomycotina</taxon>
        <taxon>Dipodascomycetes</taxon>
        <taxon>Dipodascales</taxon>
        <taxon>Trichomonascaceae</taxon>
        <taxon>Sugiyamaella</taxon>
    </lineage>
</organism>
<keyword evidence="4" id="KW-1185">Reference proteome</keyword>
<feature type="compositionally biased region" description="Polar residues" evidence="1">
    <location>
        <begin position="590"/>
        <end position="599"/>
    </location>
</feature>
<reference evidence="3 4" key="1">
    <citation type="submission" date="2016-02" db="EMBL/GenBank/DDBJ databases">
        <title>Complete genome sequence and transcriptome regulation of the pentose utilising yeast Sugiyamaella lignohabitans.</title>
        <authorList>
            <person name="Bellasio M."/>
            <person name="Peymann A."/>
            <person name="Valli M."/>
            <person name="Sipitzky M."/>
            <person name="Graf A."/>
            <person name="Sauer M."/>
            <person name="Marx H."/>
            <person name="Mattanovich D."/>
        </authorList>
    </citation>
    <scope>NUCLEOTIDE SEQUENCE [LARGE SCALE GENOMIC DNA]</scope>
    <source>
        <strain evidence="3 4">CBS 10342</strain>
    </source>
</reference>
<dbReference type="EMBL" id="CP014501">
    <property type="protein sequence ID" value="ANB12228.1"/>
    <property type="molecule type" value="Genomic_DNA"/>
</dbReference>
<sequence>MHVYKQLVPPSVVSHVVSGSFTGGGRNELLVVRGNSLLQLYKTSVVSTSDDGSSCISATIDANGVGIKENGNGTDSRMNEDEDPESAAEENMLTGPDSFVTEVATLQPEGESDKLENKSKLVLVEEWPLDGFVTDINKVRTVASSECDAVVISFRYAKMVILQWDSLLHTLTPISVHFYEKQLPFGTAPGQRSGGDRAENEQNQKGPAGLRPGFTSQSSRAASAIMDSASSVLPEHQAYHFVDPNFPSTFIVDPFSSCLCLLYQKDQMAFLPFTKEEDLDDFRSANGINGKHTGSDGAVIPGAAVPGTTANGRLLTAAQSSSSDFPPIYFPSFLVHASRLDEKIANIIDIAFLYEYREPTMAIIYEPVETWAPTAPLHKDTVQYLVLSLDLQNRSSTAIISIDSLPYDIDQVIPLPAPVGGSLLVGANHLIHIDSSGKVTGLAVNQFSKLVTKMSQAFFDQSAELQDLTLEGCTVIALETSTDVLVVLQSGAKYSLKFFLESRKVQALRLRPVVSDEPGVETAGITPTAGTSYDKNHIFIASATGDSTLLTWKHTEKDEAYEDAVVATTVSMSGTSGSTDKKSTHSTTTAVPASNNVTASVAVEDDIDDDDLYAEDNEDEKEEGGDSEQKAQAPAAESTDKPATKDDVDEEMYDDEYDDIYGGGASQATKHKKAVQISSSARASSSAPIHLSIDDTLRTYGPITEIVVGQPTTDKYIKYTEPADYLYDLVAATGSGPTGGLSVFQKTIRPKIVSDLNLNSGETPLIGVWALAPRSRVVAEGVGVTVLDSYVLATTNDASVLYRIGEEFANITDDTELVLSRTIGASVLLNGLVVVQVREQGISAYDSTFARVGSYNIESSPIIKCSFCDPYITLITAEGTNVLQLNQKDQSGAVTFEQVELHSELFSSSLKSGYVGTSSLTGIKFQTNSGPTRKKRKRDSESVSGKDTGSSTSRHLAVFVDNSDAVIVSKIT</sequence>
<feature type="domain" description="RSE1/DDB1/CPSF1 second beta-propeller" evidence="2">
    <location>
        <begin position="786"/>
        <end position="968"/>
    </location>
</feature>
<dbReference type="Proteomes" id="UP000189580">
    <property type="component" value="Chromosome a"/>
</dbReference>
<evidence type="ECO:0000256" key="1">
    <source>
        <dbReference type="SAM" id="MobiDB-lite"/>
    </source>
</evidence>
<gene>
    <name evidence="3" type="primary">CFT1</name>
    <name evidence="3" type="ORF">AWJ20_477</name>
</gene>